<name>A0AAV8T1U4_9ROSI</name>
<proteinExistence type="predicted"/>
<dbReference type="EMBL" id="JAIWQS010000007">
    <property type="protein sequence ID" value="KAJ8760731.1"/>
    <property type="molecule type" value="Genomic_DNA"/>
</dbReference>
<dbReference type="SUPFAM" id="SSF46565">
    <property type="entry name" value="Chaperone J-domain"/>
    <property type="match status" value="1"/>
</dbReference>
<dbReference type="Pfam" id="PF00226">
    <property type="entry name" value="DnaJ"/>
    <property type="match status" value="1"/>
</dbReference>
<feature type="domain" description="J" evidence="1">
    <location>
        <begin position="66"/>
        <end position="131"/>
    </location>
</feature>
<dbReference type="InterPro" id="IPR036869">
    <property type="entry name" value="J_dom_sf"/>
</dbReference>
<comment type="caution">
    <text evidence="2">The sequence shown here is derived from an EMBL/GenBank/DDBJ whole genome shotgun (WGS) entry which is preliminary data.</text>
</comment>
<dbReference type="PANTHER" id="PTHR44137">
    <property type="entry name" value="BNAC03G44070D PROTEIN"/>
    <property type="match status" value="1"/>
</dbReference>
<evidence type="ECO:0000259" key="1">
    <source>
        <dbReference type="PROSITE" id="PS50076"/>
    </source>
</evidence>
<dbReference type="PANTHER" id="PTHR44137:SF57">
    <property type="entry name" value="CHAPERONE DNAJ-DOMAIN PROTEIN"/>
    <property type="match status" value="1"/>
</dbReference>
<dbReference type="AlphaFoldDB" id="A0AAV8T1U4"/>
<keyword evidence="3" id="KW-1185">Reference proteome</keyword>
<dbReference type="PROSITE" id="PS50076">
    <property type="entry name" value="DNAJ_2"/>
    <property type="match status" value="1"/>
</dbReference>
<evidence type="ECO:0000313" key="2">
    <source>
        <dbReference type="EMBL" id="KAJ8760731.1"/>
    </source>
</evidence>
<dbReference type="InterPro" id="IPR001623">
    <property type="entry name" value="DnaJ_domain"/>
</dbReference>
<accession>A0AAV8T1U4</accession>
<gene>
    <name evidence="2" type="ORF">K2173_017831</name>
</gene>
<dbReference type="Proteomes" id="UP001159364">
    <property type="component" value="Linkage Group LG07"/>
</dbReference>
<dbReference type="Gene3D" id="1.10.287.110">
    <property type="entry name" value="DnaJ domain"/>
    <property type="match status" value="1"/>
</dbReference>
<protein>
    <recommendedName>
        <fullName evidence="1">J domain-containing protein</fullName>
    </recommendedName>
</protein>
<evidence type="ECO:0000313" key="3">
    <source>
        <dbReference type="Proteomes" id="UP001159364"/>
    </source>
</evidence>
<organism evidence="2 3">
    <name type="scientific">Erythroxylum novogranatense</name>
    <dbReference type="NCBI Taxonomy" id="1862640"/>
    <lineage>
        <taxon>Eukaryota</taxon>
        <taxon>Viridiplantae</taxon>
        <taxon>Streptophyta</taxon>
        <taxon>Embryophyta</taxon>
        <taxon>Tracheophyta</taxon>
        <taxon>Spermatophyta</taxon>
        <taxon>Magnoliopsida</taxon>
        <taxon>eudicotyledons</taxon>
        <taxon>Gunneridae</taxon>
        <taxon>Pentapetalae</taxon>
        <taxon>rosids</taxon>
        <taxon>fabids</taxon>
        <taxon>Malpighiales</taxon>
        <taxon>Erythroxylaceae</taxon>
        <taxon>Erythroxylum</taxon>
    </lineage>
</organism>
<sequence>MTDVLVNYAEELFIKNQVIDAYRKAKLAQQLDPFYGGDGGILLDRYIAAYRVHAAATKRNEYGEMDWYNVLGIDDYDASEDTIIHRFCKVAKLIDPESHFSAAAQEAYDIISRAFETLRHSEKRAAFHRRWGLKPPRPKRMRLCRTMCPKNSRPVRSKNTTSFVRRGTGTSCIC</sequence>
<reference evidence="2 3" key="1">
    <citation type="submission" date="2021-09" db="EMBL/GenBank/DDBJ databases">
        <title>Genomic insights and catalytic innovation underlie evolution of tropane alkaloids biosynthesis.</title>
        <authorList>
            <person name="Wang Y.-J."/>
            <person name="Tian T."/>
            <person name="Huang J.-P."/>
            <person name="Huang S.-X."/>
        </authorList>
    </citation>
    <scope>NUCLEOTIDE SEQUENCE [LARGE SCALE GENOMIC DNA]</scope>
    <source>
        <strain evidence="2">KIB-2018</strain>
        <tissue evidence="2">Leaf</tissue>
    </source>
</reference>
<dbReference type="SMART" id="SM00271">
    <property type="entry name" value="DnaJ"/>
    <property type="match status" value="1"/>
</dbReference>